<sequence>PLPLPSRPSLCIAYSSRYTCTFTTPTCTTMPIAWPKSGSDLLNTNSSHSRVKNSTIGSVLLTKMADYLLMSRIDDNCRESAHKWCSWST</sequence>
<reference evidence="2" key="1">
    <citation type="submission" date="2016-11" db="UniProtKB">
        <authorList>
            <consortium name="WormBaseParasite"/>
        </authorList>
    </citation>
    <scope>IDENTIFICATION</scope>
</reference>
<accession>A0A1I8HJB9</accession>
<evidence type="ECO:0000313" key="1">
    <source>
        <dbReference type="Proteomes" id="UP000095280"/>
    </source>
</evidence>
<organism evidence="1 2">
    <name type="scientific">Macrostomum lignano</name>
    <dbReference type="NCBI Taxonomy" id="282301"/>
    <lineage>
        <taxon>Eukaryota</taxon>
        <taxon>Metazoa</taxon>
        <taxon>Spiralia</taxon>
        <taxon>Lophotrochozoa</taxon>
        <taxon>Platyhelminthes</taxon>
        <taxon>Rhabditophora</taxon>
        <taxon>Macrostomorpha</taxon>
        <taxon>Macrostomida</taxon>
        <taxon>Macrostomidae</taxon>
        <taxon>Macrostomum</taxon>
    </lineage>
</organism>
<protein>
    <submittedName>
        <fullName evidence="2">Ovule protein</fullName>
    </submittedName>
</protein>
<proteinExistence type="predicted"/>
<dbReference type="Proteomes" id="UP000095280">
    <property type="component" value="Unplaced"/>
</dbReference>
<name>A0A1I8HJB9_9PLAT</name>
<evidence type="ECO:0000313" key="2">
    <source>
        <dbReference type="WBParaSite" id="maker-uti_cns_0006492-snap-gene-0.11-mRNA-1"/>
    </source>
</evidence>
<dbReference type="AlphaFoldDB" id="A0A1I8HJB9"/>
<dbReference type="WBParaSite" id="maker-uti_cns_0006492-snap-gene-0.11-mRNA-1">
    <property type="protein sequence ID" value="maker-uti_cns_0006492-snap-gene-0.11-mRNA-1"/>
    <property type="gene ID" value="maker-uti_cns_0006492-snap-gene-0.11"/>
</dbReference>
<keyword evidence="1" id="KW-1185">Reference proteome</keyword>